<reference evidence="5" key="2">
    <citation type="submission" date="2012-11" db="EMBL/GenBank/DDBJ databases">
        <authorList>
            <person name="Kuo A."/>
            <person name="Curtis B.A."/>
            <person name="Tanifuji G."/>
            <person name="Burki F."/>
            <person name="Gruber A."/>
            <person name="Irimia M."/>
            <person name="Maruyama S."/>
            <person name="Arias M.C."/>
            <person name="Ball S.G."/>
            <person name="Gile G.H."/>
            <person name="Hirakawa Y."/>
            <person name="Hopkins J.F."/>
            <person name="Rensing S.A."/>
            <person name="Schmutz J."/>
            <person name="Symeonidi A."/>
            <person name="Elias M."/>
            <person name="Eveleigh R.J."/>
            <person name="Herman E.K."/>
            <person name="Klute M.J."/>
            <person name="Nakayama T."/>
            <person name="Obornik M."/>
            <person name="Reyes-Prieto A."/>
            <person name="Armbrust E.V."/>
            <person name="Aves S.J."/>
            <person name="Beiko R.G."/>
            <person name="Coutinho P."/>
            <person name="Dacks J.B."/>
            <person name="Durnford D.G."/>
            <person name="Fast N.M."/>
            <person name="Green B.R."/>
            <person name="Grisdale C."/>
            <person name="Hempe F."/>
            <person name="Henrissat B."/>
            <person name="Hoppner M.P."/>
            <person name="Ishida K.-I."/>
            <person name="Kim E."/>
            <person name="Koreny L."/>
            <person name="Kroth P.G."/>
            <person name="Liu Y."/>
            <person name="Malik S.-B."/>
            <person name="Maier U.G."/>
            <person name="McRose D."/>
            <person name="Mock T."/>
            <person name="Neilson J.A."/>
            <person name="Onodera N.T."/>
            <person name="Poole A.M."/>
            <person name="Pritham E.J."/>
            <person name="Richards T.A."/>
            <person name="Rocap G."/>
            <person name="Roy S.W."/>
            <person name="Sarai C."/>
            <person name="Schaack S."/>
            <person name="Shirato S."/>
            <person name="Slamovits C.H."/>
            <person name="Spencer D.F."/>
            <person name="Suzuki S."/>
            <person name="Worden A.Z."/>
            <person name="Zauner S."/>
            <person name="Barry K."/>
            <person name="Bell C."/>
            <person name="Bharti A.K."/>
            <person name="Crow J.A."/>
            <person name="Grimwood J."/>
            <person name="Kramer R."/>
            <person name="Lindquist E."/>
            <person name="Lucas S."/>
            <person name="Salamov A."/>
            <person name="McFadden G.I."/>
            <person name="Lane C.E."/>
            <person name="Keeling P.J."/>
            <person name="Gray M.W."/>
            <person name="Grigoriev I.V."/>
            <person name="Archibald J.M."/>
        </authorList>
    </citation>
    <scope>NUCLEOTIDE SEQUENCE</scope>
    <source>
        <strain evidence="5">CCMP2712</strain>
    </source>
</reference>
<dbReference type="OMA" id="APWMNAD"/>
<evidence type="ECO:0000313" key="4">
    <source>
        <dbReference type="EnsemblProtists" id="EKX53997"/>
    </source>
</evidence>
<dbReference type="Pfam" id="PF25794">
    <property type="entry name" value="SACS"/>
    <property type="match status" value="3"/>
</dbReference>
<dbReference type="GO" id="GO:0016567">
    <property type="term" value="P:protein ubiquitination"/>
    <property type="evidence" value="ECO:0007669"/>
    <property type="project" value="InterPro"/>
</dbReference>
<reference evidence="4" key="3">
    <citation type="submission" date="2016-03" db="UniProtKB">
        <authorList>
            <consortium name="EnsemblProtists"/>
        </authorList>
    </citation>
    <scope>IDENTIFICATION</scope>
</reference>
<dbReference type="RefSeq" id="XP_005840977.1">
    <property type="nucleotide sequence ID" value="XM_005840920.1"/>
</dbReference>
<dbReference type="InterPro" id="IPR058210">
    <property type="entry name" value="SACS/Nov_dom"/>
</dbReference>
<dbReference type="InterPro" id="IPR003613">
    <property type="entry name" value="Ubox_domain"/>
</dbReference>
<dbReference type="PANTHER" id="PTHR15600">
    <property type="entry name" value="SACSIN"/>
    <property type="match status" value="1"/>
</dbReference>
<dbReference type="HOGENOM" id="CLU_000113_0_0_1"/>
<organism evidence="3">
    <name type="scientific">Guillardia theta (strain CCMP2712)</name>
    <name type="common">Cryptophyte</name>
    <dbReference type="NCBI Taxonomy" id="905079"/>
    <lineage>
        <taxon>Eukaryota</taxon>
        <taxon>Cryptophyceae</taxon>
        <taxon>Pyrenomonadales</taxon>
        <taxon>Geminigeraceae</taxon>
        <taxon>Guillardia</taxon>
    </lineage>
</organism>
<evidence type="ECO:0000256" key="1">
    <source>
        <dbReference type="SAM" id="MobiDB-lite"/>
    </source>
</evidence>
<dbReference type="Proteomes" id="UP000011087">
    <property type="component" value="Unassembled WGS sequence"/>
</dbReference>
<dbReference type="Pfam" id="PF04564">
    <property type="entry name" value="U-box"/>
    <property type="match status" value="1"/>
</dbReference>
<dbReference type="CDD" id="cd16655">
    <property type="entry name" value="RING-Ubox_WDSUB1-like"/>
    <property type="match status" value="1"/>
</dbReference>
<sequence length="4444" mass="498073">MAGAVGVAGRERGDGGWGFGEDFGQQVDLTGRIREILVNYPPGATILKEFIQNADDAGAQQIKICLDERSFPSSSLADPKLGQFQQSSLLVYNDAVFSDEDFDSIQRIGQSSKQAHPTKTGRFGIGFNSCYHLTELPTFLSRSSIVMFDPQAKYLPNVNPANPGKRINFLSEEIQRNYPDQIAPYFNFGARSDKAFNGTLFRLPLRTSEQASHSRLSSHHCSPSELRLVLEEFYEDCAHTLLFLKSVHSIECLHYPADAKEPATLWKVCIDNMDEKLRQGRRAIAQSVISSRAKFKSGSLEYSDVASDYLVKILSKNALRATQKSETWLVCSSCTSSRTKVGKMASDPACIKMKLVPWGGVAALISRDGSGMIKVKGKAFCFLPLPAETDLPLHVNGYFELSSNRRDIWRGDDMTGEGKIRADWNTALVEDVIAPTYARLLLHLTGRVKGESLESYYSMWPSTQVGEPWASLSRRVYGECAVHAVLYSRVGGGKWVTPMEARCLSENCQYREAVSEALLAEKENVVENVPSDIMNGFSTINAPLFSVNPRWTREVFIGSEKTFWPSPQVLEVLTYCLSDITISKHTNDSSIYKSLVGIPLIPTADGRCTRLGSSKDKPIFVGTAEEVALLHSMKASLVDPVAPEEILAHMRSEAMGAYTNVKVLTPGLVSACLERVLPDGWRGLEEVRWRAGEDGQPTKAWLKAFWSYARDEEVLGSFGDWPLIPTQEESLCRVSSKDCRVVDGASTMGEGMKHLLSKLGCRMLDREYISRPDAVRGYVQSASLQGVMTAALSGNGGSVELLCERVSGLSGSEKRELRAYCLQQRWFQAGEEGDGKGRLVVILPVHEVYGRDTSFVGISWQQLPPGGIPERLLTSDYLRADEAESRVYSLIGIKTAKLHEFYSEGVFPRLREMELEVCEESVHHMLANLPQICREDKRFWERLRDLEFIPTASGKLARAQDLYDPSVEELQDLLEGGEFYPAKSFTKPELIGILLRLGLRTSLDRTGVVRIAESIAVDRDVENRRSKAFLRFLNGNLKKLVSKTSASVGTMASLGIQSIFNSFVSQSQAGEKLGKSSSEISIETFRERLSSLNWVPVLVHSPHQLLPWTDDRSPLACPSDVRPKADLCLISFYMSIIDGEVTCPVMLDFFSWNKGLDVELVAAQLVKFSEIKHSEDNPEAQALFNSSIHKIYETLQNRIDQEDLSNVKAILKSASWIWLGDRFVAPSRVAFRCTLNGKPFLCALSSELLQFSRLFRAMGIKESFDGRDYINALQEMKTKYQQSPLSPEMLDIAVAMVQFVADDRFHSSEIEIFAPDSDNVLKPATSLTYNDAPWMAPSAIADEIEFVHPKISIEVADRVGVASLRKQLLFQTSDLVDLGLQDSESFGQSESLTGRLKHILELYPEGPGIMNELIQNADDAQATEFSIIVNKCTYSTSSLLSPRMASWQGPAIYFHNNSIFSPDDFKNICKIGQGSKLDFLNKIGRFGLGFNAVYHFTDVPSFVSGDYLVYFDPHTKYLPGANIQHPGIRIKFTRNKVLDQFPDQFKPYLLLGCDLTNRYEGTLFRFPLRTVEVAKQSEIKGQSYLLKDLTDLVERFMRIGSEALLFLKNIRHINVYEVDDSGENLSRICSLQAFPSPLTDAQSISSISDLLQKGNVSSNNRESLHDLLKRYTPENNPKVESCIEIRQYIGDNEEQREAWYVLSSLGGGAARQLAIDSSNTSLKLVPWGGVAALISRDGSGMTKVKGKAFCFLPLPAETDLPLHVNGYFELSSNRRDIWRGDDMTGEGKIRADWNTALVEDVIAPTYARLLLHLTGRVKGESLESYYSMWPSTQVGEPWASLSRRVYGECAGHAVLYSRVGGGKWVSPSKARFLNTNDELVKEIGDILLSFGEPVVDVPDFVLKGFRSSVKITEICPTFFRWFLSQRDKEVLANFDRNKILNCLAYSLSDMILGSPIDTDGGEAYKTLIGIPIIPTADGRCTRLGSSKDKPIFVGTAEEVALLHSMKASLVDPVAPEEILAHMRSEAMGAYTNVKVLMPGLVSACLERVLPDGWRGLEEVRWRAGEDGQPTKAWLKAFWSYARDEEVLGSFGDWPLIPTQEESLCRVSSKDCRVVDGASTMGEGMKHLLSKLGCRMLDREYISRPDAVRGYVQSASLQGVMTAALSGNGGSVELLCERVSGLSGSEKRELRAYCLQQRWFQAGEEGDGKGRLVVILPVHEVYGRDTSFVGISWQQLPPGGIPERLLTSDYLRADEAESRVYSLIGIKTAKLHEFYSEGVFPRLREMELEVCEESVHHMLANLPQICREDKRFWERLRDLEFIPTASGKLARAQDLYDPSVEELQDLLEGGEFYPAKSFTKPELIGILLRLGLRTSLDRTGVLQVAYSISCSVGAGDDMDVEHRAKKLIHFLSKYNSLICEVDDSWDSFRNELLELRWIPVLQVPPSQQIPWLSQVPVLDSPLNSRPYRDLALVSSSASIASIEDFSPELEEFMGWHRPIPLRAIVSQLLEYGKIFQDQSFIDPLMNSTEAFTLPDQVKVATLQIYDFLCKRVHEWEGNLSSALKNQPTLLLPLGFVCPARVAFDCNVDCAPLLHGFPEELEEYKDLFRKIGVRQSFSRSDYLSALKRIHEAFCGQQLDSEVLTLAKNLALEASRSGEDGRNLGEIFLPDADSFMRPASQLVYDDAPWLSSTMNDVLFVHHEIGNEAAQSLGLKSVRKLLISGQLNLKDLPCPSPSMIGSTLRDFESHGQMLSHLVDFADTLGSREVCFLFDFRTHNSQSLLQPNLSSLQGPSLIMYIKGVKLGAEQISRLQCQNQDLQGLHRSVKNGPGLNAMYHFTDVPCIVSGEGLYFFDPQGCYFMDQDQKKARAVGKAHLYVNSDLSNKFADQFVPFQVFGFNAEREFHGTLFRMPIRLASKDADVEFSLGRQMDQQEFQELLDSSTNWLNHEALLFLEHLESIEVFSWSEKSDKMVSEFKTCIDLSVSASIRLSRRALSANKEWQKFNLMSVFGSVPAIKHMYELKINSLNYRNDVRQQHHWLIAGMIGSRTSRKMALEQKTKKLIPCVSVAALLSCDGSTLPKLEGHLFAYSKVMRTGLPVHINGWFELTSNAFALLQQGLSKENLSSIERFELEWNQELLESSSDAYVDLVSALCPRFKDVPLLFYSLWPQLSSIENPFIDTVHRPVYSKLGQLPLFLLSSGNFVKLQAGVFPPEASNSSLQRLCALMFPLFSCPPFIGSEIRNAGIRDVSEISPDKVRARLKGDPRLFDALLAGCSRCRPAPPTTDNIDLVAGVVKQENSDNIDIAIDVLEFCLQDLSSHGRKDFRSLHSVRLLPLANGTIVNFPHDALVASEEEQNLLPGLKNSFVHHRCSSRSRKLRLRGWFSNDEFLQSTSLKRFTPELFIRRLDSVLPASWKRCRRVSGYSSGGVGLPPPGWLHNFWKFVGVRGIYLVDEWPLIPLCDGDLVSSECIMQVLNLTEDLPAESTELAGEGQELRIFDFGSDRLEFDAEGTEVFSALLPKTDPTAFARQALVSLSSVSTVFQFFANAHRTNMINTSEIRSLRSLPIFETKQGNFVSIDEGDYFLCPTNVPLHVEDQRLLKLQEKRFYDGVEELDDAALFEMFVLPKFQTFDISRRQAALEQLRCHWPKVTSKYEQPNFCDLNSQIQRRTNLVDKLRELAFVEVGEHLYRPNELFDPSNRLLWRIFSSEPLFPQGDMTSDEWLSILRQLGLKTFIDAELFLICARKVTSRFATSTADDQEKNFCVETSEMLMRHLVNNFSSLQNSAFCTELGSIPFVPALLPPVLVNNKHWTHEVQLCRFQEVSLASDKFMVWSVSPILTGDVNLNQMMCKVFKVESPPPLPRVLEHLQGLQRVPVSLWPVEEELTEGFHKLLGYLGRSWKGMTEKQRKSLQTIELIPVGPTGDVKLVRASRLFFRLQGDYAPFMFEVPRSFGTHEHLLRSLGCKEEPSTDDLVNFLHEVSSESRRLPLNPNELAAVVKVIGAVADSGANFHGSLPVPDVHCVLRSSQDCFHCLDRELLLTIDRNVVQLVHPSLTAFCSVLGIRDLSKALSHQLLEEPSVMECPEAAALTARLSSREFATALLSMCHEDVGENEVQRKLASLQVCFTETLRYSLFLDGRQVSSRSSIEVLASAVDQYIGSQLGRNLLLLSYLLTLEPADMLEAMEKMGMKGEGRDSLRTRGSPGSKLVPMDHELLVLEPCRRFRVGEIIAFEQDSNFHYGVIGENQPSTDEEEDMDCGIQRLPVRIGMNQTKWMLSSDLFSFKPTTQPQDSPPSLPSDHSAPAPQVPQVTREGGQGITSSEVVSAVESLLKKMEVPLSLDQKQLIQHSVELKKELHSVKRNFQSLQGTVEELVSRQDRLRELCSCPITQELMKEPVLASDGHVYERSAIERCMREGRPSPLTRQELEPFLAPSHAHKVLCRLLERDG</sequence>
<dbReference type="InterPro" id="IPR052972">
    <property type="entry name" value="Sacsin_chaperone_reg"/>
</dbReference>
<evidence type="ECO:0000259" key="2">
    <source>
        <dbReference type="PROSITE" id="PS51698"/>
    </source>
</evidence>
<dbReference type="GeneID" id="17310966"/>
<dbReference type="InterPro" id="IPR036890">
    <property type="entry name" value="HATPase_C_sf"/>
</dbReference>
<gene>
    <name evidence="3" type="ORF">GUITHDRAFT_100248</name>
</gene>
<evidence type="ECO:0000313" key="3">
    <source>
        <dbReference type="EMBL" id="EKX53997.1"/>
    </source>
</evidence>
<dbReference type="EnsemblProtists" id="EKX53997">
    <property type="protein sequence ID" value="EKX53997"/>
    <property type="gene ID" value="GUITHDRAFT_100248"/>
</dbReference>
<accession>L1K050</accession>
<name>L1K050_GUITC</name>
<dbReference type="GO" id="GO:0030544">
    <property type="term" value="F:Hsp70 protein binding"/>
    <property type="evidence" value="ECO:0007669"/>
    <property type="project" value="TreeGrafter"/>
</dbReference>
<evidence type="ECO:0000313" key="5">
    <source>
        <dbReference type="Proteomes" id="UP000011087"/>
    </source>
</evidence>
<proteinExistence type="predicted"/>
<dbReference type="Gene3D" id="3.30.565.10">
    <property type="entry name" value="Histidine kinase-like ATPase, C-terminal domain"/>
    <property type="match status" value="1"/>
</dbReference>
<keyword evidence="5" id="KW-1185">Reference proteome</keyword>
<reference evidence="3 5" key="1">
    <citation type="journal article" date="2012" name="Nature">
        <title>Algal genomes reveal evolutionary mosaicism and the fate of nucleomorphs.</title>
        <authorList>
            <consortium name="DOE Joint Genome Institute"/>
            <person name="Curtis B.A."/>
            <person name="Tanifuji G."/>
            <person name="Burki F."/>
            <person name="Gruber A."/>
            <person name="Irimia M."/>
            <person name="Maruyama S."/>
            <person name="Arias M.C."/>
            <person name="Ball S.G."/>
            <person name="Gile G.H."/>
            <person name="Hirakawa Y."/>
            <person name="Hopkins J.F."/>
            <person name="Kuo A."/>
            <person name="Rensing S.A."/>
            <person name="Schmutz J."/>
            <person name="Symeonidi A."/>
            <person name="Elias M."/>
            <person name="Eveleigh R.J."/>
            <person name="Herman E.K."/>
            <person name="Klute M.J."/>
            <person name="Nakayama T."/>
            <person name="Obornik M."/>
            <person name="Reyes-Prieto A."/>
            <person name="Armbrust E.V."/>
            <person name="Aves S.J."/>
            <person name="Beiko R.G."/>
            <person name="Coutinho P."/>
            <person name="Dacks J.B."/>
            <person name="Durnford D.G."/>
            <person name="Fast N.M."/>
            <person name="Green B.R."/>
            <person name="Grisdale C.J."/>
            <person name="Hempel F."/>
            <person name="Henrissat B."/>
            <person name="Hoppner M.P."/>
            <person name="Ishida K."/>
            <person name="Kim E."/>
            <person name="Koreny L."/>
            <person name="Kroth P.G."/>
            <person name="Liu Y."/>
            <person name="Malik S.B."/>
            <person name="Maier U.G."/>
            <person name="McRose D."/>
            <person name="Mock T."/>
            <person name="Neilson J.A."/>
            <person name="Onodera N.T."/>
            <person name="Poole A.M."/>
            <person name="Pritham E.J."/>
            <person name="Richards T.A."/>
            <person name="Rocap G."/>
            <person name="Roy S.W."/>
            <person name="Sarai C."/>
            <person name="Schaack S."/>
            <person name="Shirato S."/>
            <person name="Slamovits C.H."/>
            <person name="Spencer D.F."/>
            <person name="Suzuki S."/>
            <person name="Worden A.Z."/>
            <person name="Zauner S."/>
            <person name="Barry K."/>
            <person name="Bell C."/>
            <person name="Bharti A.K."/>
            <person name="Crow J.A."/>
            <person name="Grimwood J."/>
            <person name="Kramer R."/>
            <person name="Lindquist E."/>
            <person name="Lucas S."/>
            <person name="Salamov A."/>
            <person name="McFadden G.I."/>
            <person name="Lane C.E."/>
            <person name="Keeling P.J."/>
            <person name="Gray M.W."/>
            <person name="Grigoriev I.V."/>
            <person name="Archibald J.M."/>
        </authorList>
    </citation>
    <scope>NUCLEOTIDE SEQUENCE</scope>
    <source>
        <strain evidence="3 5">CCMP2712</strain>
    </source>
</reference>
<feature type="region of interest" description="Disordered" evidence="1">
    <location>
        <begin position="4278"/>
        <end position="4313"/>
    </location>
</feature>
<protein>
    <recommendedName>
        <fullName evidence="2">U-box domain-containing protein</fullName>
    </recommendedName>
</protein>
<dbReference type="KEGG" id="gtt:GUITHDRAFT_100248"/>
<dbReference type="PROSITE" id="PS51698">
    <property type="entry name" value="U_BOX"/>
    <property type="match status" value="1"/>
</dbReference>
<dbReference type="eggNOG" id="ENOG502QQPY">
    <property type="taxonomic scope" value="Eukaryota"/>
</dbReference>
<dbReference type="EMBL" id="JH992968">
    <property type="protein sequence ID" value="EKX53997.1"/>
    <property type="molecule type" value="Genomic_DNA"/>
</dbReference>
<dbReference type="STRING" id="905079.L1K050"/>
<dbReference type="InterPro" id="IPR013083">
    <property type="entry name" value="Znf_RING/FYVE/PHD"/>
</dbReference>
<dbReference type="PANTHER" id="PTHR15600:SF42">
    <property type="entry name" value="SACSIN"/>
    <property type="match status" value="1"/>
</dbReference>
<feature type="domain" description="U-box" evidence="2">
    <location>
        <begin position="4375"/>
        <end position="4444"/>
    </location>
</feature>
<dbReference type="NCBIfam" id="NF047352">
    <property type="entry name" value="P_loop_sacsin"/>
    <property type="match status" value="2"/>
</dbReference>
<dbReference type="SMART" id="SM00504">
    <property type="entry name" value="Ubox"/>
    <property type="match status" value="1"/>
</dbReference>
<dbReference type="PaxDb" id="55529-EKX53997"/>
<dbReference type="Gene3D" id="3.30.40.10">
    <property type="entry name" value="Zinc/RING finger domain, C3HC4 (zinc finger)"/>
    <property type="match status" value="1"/>
</dbReference>
<dbReference type="GO" id="GO:0004842">
    <property type="term" value="F:ubiquitin-protein transferase activity"/>
    <property type="evidence" value="ECO:0007669"/>
    <property type="project" value="InterPro"/>
</dbReference>
<dbReference type="SUPFAM" id="SSF57850">
    <property type="entry name" value="RING/U-box"/>
    <property type="match status" value="1"/>
</dbReference>
<dbReference type="OrthoDB" id="1262810at2759"/>
<dbReference type="SUPFAM" id="SSF55874">
    <property type="entry name" value="ATPase domain of HSP90 chaperone/DNA topoisomerase II/histidine kinase"/>
    <property type="match status" value="2"/>
</dbReference>